<dbReference type="Pfam" id="PF01370">
    <property type="entry name" value="Epimerase"/>
    <property type="match status" value="1"/>
</dbReference>
<sequence length="194" mass="21253">MKGITMTNIVLLGGNGYLGRNVTRKWLEKDPQATFYVVSRSGKNTLEDSRIINIQADVTDYDDVISKLPDTIDRIADFVGRPESDPEKFRKVNDEPAEVMLAIARNKEVPAMGFISGATGPKPFVRGKARLARMLKDSGIPTVVVTPTIVYGNGRSDTISKFVPLLKFFGIFSKNLKPVHVDDVAEQLVSGLAG</sequence>
<dbReference type="GO" id="GO:0044877">
    <property type="term" value="F:protein-containing complex binding"/>
    <property type="evidence" value="ECO:0007669"/>
    <property type="project" value="TreeGrafter"/>
</dbReference>
<organism evidence="2 3">
    <name type="scientific">Scardovia wiggsiae F0424</name>
    <dbReference type="NCBI Taxonomy" id="857290"/>
    <lineage>
        <taxon>Bacteria</taxon>
        <taxon>Bacillati</taxon>
        <taxon>Actinomycetota</taxon>
        <taxon>Actinomycetes</taxon>
        <taxon>Bifidobacteriales</taxon>
        <taxon>Bifidobacteriaceae</taxon>
        <taxon>Scardovia</taxon>
    </lineage>
</organism>
<dbReference type="InterPro" id="IPR051207">
    <property type="entry name" value="ComplexI_NDUFA9_subunit"/>
</dbReference>
<dbReference type="InterPro" id="IPR001509">
    <property type="entry name" value="Epimerase_deHydtase"/>
</dbReference>
<dbReference type="SUPFAM" id="SSF51735">
    <property type="entry name" value="NAD(P)-binding Rossmann-fold domains"/>
    <property type="match status" value="1"/>
</dbReference>
<feature type="domain" description="NAD-dependent epimerase/dehydratase" evidence="1">
    <location>
        <begin position="9"/>
        <end position="116"/>
    </location>
</feature>
<name>J0DFF2_9BIFI</name>
<dbReference type="Gene3D" id="3.40.50.720">
    <property type="entry name" value="NAD(P)-binding Rossmann-like Domain"/>
    <property type="match status" value="1"/>
</dbReference>
<dbReference type="OrthoDB" id="9801785at2"/>
<proteinExistence type="predicted"/>
<evidence type="ECO:0000313" key="3">
    <source>
        <dbReference type="Proteomes" id="UP000006415"/>
    </source>
</evidence>
<keyword evidence="3" id="KW-1185">Reference proteome</keyword>
<dbReference type="InterPro" id="IPR036291">
    <property type="entry name" value="NAD(P)-bd_dom_sf"/>
</dbReference>
<dbReference type="STRING" id="857290.HMPREF9156_00477"/>
<dbReference type="Proteomes" id="UP000006415">
    <property type="component" value="Unassembled WGS sequence"/>
</dbReference>
<dbReference type="PANTHER" id="PTHR12126">
    <property type="entry name" value="NADH-UBIQUINONE OXIDOREDUCTASE 39 KDA SUBUNIT-RELATED"/>
    <property type="match status" value="1"/>
</dbReference>
<dbReference type="HOGENOM" id="CLU_1432869_0_0_11"/>
<dbReference type="EMBL" id="AGZS01000002">
    <property type="protein sequence ID" value="EJD65033.1"/>
    <property type="molecule type" value="Genomic_DNA"/>
</dbReference>
<evidence type="ECO:0000259" key="1">
    <source>
        <dbReference type="Pfam" id="PF01370"/>
    </source>
</evidence>
<protein>
    <recommendedName>
        <fullName evidence="1">NAD-dependent epimerase/dehydratase domain-containing protein</fullName>
    </recommendedName>
</protein>
<gene>
    <name evidence="2" type="ORF">HMPREF9156_00477</name>
</gene>
<evidence type="ECO:0000313" key="2">
    <source>
        <dbReference type="EMBL" id="EJD65033.1"/>
    </source>
</evidence>
<accession>J0DFF2</accession>
<reference evidence="2 3" key="1">
    <citation type="submission" date="2012-01" db="EMBL/GenBank/DDBJ databases">
        <title>The Genome Sequence of Scardovia wiggsiae F0424.</title>
        <authorList>
            <consortium name="The Broad Institute Genome Sequencing Platform"/>
            <person name="Earl A."/>
            <person name="Ward D."/>
            <person name="Feldgarden M."/>
            <person name="Gevers D."/>
            <person name="Izard J."/>
            <person name="Ganesan A."/>
            <person name="Baranova O.V."/>
            <person name="Blanton J.M."/>
            <person name="Tanner A.C."/>
            <person name="Mathney J."/>
            <person name="Dewhirst F.E."/>
            <person name="Young S.K."/>
            <person name="Zeng Q."/>
            <person name="Gargeya S."/>
            <person name="Fitzgerald M."/>
            <person name="Haas B."/>
            <person name="Abouelleil A."/>
            <person name="Alvarado L."/>
            <person name="Arachchi H.M."/>
            <person name="Berlin A."/>
            <person name="Chapman S.B."/>
            <person name="Gearin G."/>
            <person name="Goldberg J."/>
            <person name="Griggs A."/>
            <person name="Gujja S."/>
            <person name="Hansen M."/>
            <person name="Heiman D."/>
            <person name="Howarth C."/>
            <person name="Larimer J."/>
            <person name="Lui A."/>
            <person name="MacDonald P.J.P."/>
            <person name="McCowen C."/>
            <person name="Montmayeur A."/>
            <person name="Murphy C."/>
            <person name="Neiman D."/>
            <person name="Pearson M."/>
            <person name="Priest M."/>
            <person name="Roberts A."/>
            <person name="Saif S."/>
            <person name="Shea T."/>
            <person name="Sisk P."/>
            <person name="Stolte C."/>
            <person name="Sykes S."/>
            <person name="Wortman J."/>
            <person name="Nusbaum C."/>
            <person name="Birren B."/>
        </authorList>
    </citation>
    <scope>NUCLEOTIDE SEQUENCE [LARGE SCALE GENOMIC DNA]</scope>
    <source>
        <strain evidence="2 3">F0424</strain>
    </source>
</reference>
<dbReference type="PANTHER" id="PTHR12126:SF11">
    <property type="entry name" value="NADH DEHYDROGENASE [UBIQUINONE] 1 ALPHA SUBCOMPLEX SUBUNIT 9, MITOCHONDRIAL"/>
    <property type="match status" value="1"/>
</dbReference>
<comment type="caution">
    <text evidence="2">The sequence shown here is derived from an EMBL/GenBank/DDBJ whole genome shotgun (WGS) entry which is preliminary data.</text>
</comment>
<dbReference type="eggNOG" id="COG0702">
    <property type="taxonomic scope" value="Bacteria"/>
</dbReference>
<dbReference type="AlphaFoldDB" id="J0DFF2"/>